<keyword evidence="2" id="KW-0812">Transmembrane</keyword>
<evidence type="ECO:0000313" key="4">
    <source>
        <dbReference type="Proteomes" id="UP001062165"/>
    </source>
</evidence>
<keyword evidence="1" id="KW-0732">Signal</keyword>
<dbReference type="PANTHER" id="PTHR33376">
    <property type="match status" value="1"/>
</dbReference>
<name>A0ABY6D594_9BACT</name>
<dbReference type="CDD" id="cd13671">
    <property type="entry name" value="PBP2_TRAP_SBP_like_3"/>
    <property type="match status" value="1"/>
</dbReference>
<dbReference type="NCBIfam" id="NF037995">
    <property type="entry name" value="TRAP_S1"/>
    <property type="match status" value="1"/>
</dbReference>
<dbReference type="PROSITE" id="PS51257">
    <property type="entry name" value="PROKAR_LIPOPROTEIN"/>
    <property type="match status" value="1"/>
</dbReference>
<keyword evidence="2" id="KW-1133">Transmembrane helix</keyword>
<evidence type="ECO:0000313" key="3">
    <source>
        <dbReference type="EMBL" id="UXX81311.1"/>
    </source>
</evidence>
<dbReference type="InterPro" id="IPR038404">
    <property type="entry name" value="TRAP_DctP_sf"/>
</dbReference>
<protein>
    <submittedName>
        <fullName evidence="3">TRAP transporter substrate-binding protein</fullName>
    </submittedName>
</protein>
<dbReference type="Proteomes" id="UP001062165">
    <property type="component" value="Chromosome"/>
</dbReference>
<gene>
    <name evidence="3" type="ORF">N7E81_09430</name>
</gene>
<dbReference type="Gene3D" id="3.40.190.170">
    <property type="entry name" value="Bacterial extracellular solute-binding protein, family 7"/>
    <property type="match status" value="1"/>
</dbReference>
<accession>A0ABY6D594</accession>
<feature type="transmembrane region" description="Helical" evidence="2">
    <location>
        <begin position="12"/>
        <end position="30"/>
    </location>
</feature>
<evidence type="ECO:0000256" key="2">
    <source>
        <dbReference type="SAM" id="Phobius"/>
    </source>
</evidence>
<dbReference type="PANTHER" id="PTHR33376:SF2">
    <property type="entry name" value="DICARBOXYLATE-BINDING PERIPLASMIC PROTEIN"/>
    <property type="match status" value="1"/>
</dbReference>
<keyword evidence="2" id="KW-0472">Membrane</keyword>
<reference evidence="3" key="1">
    <citation type="submission" date="2022-10" db="EMBL/GenBank/DDBJ databases">
        <title>Comparative genomics and taxonomic characterization of three novel marine species of genus Reichenbachiella exhibiting antioxidant and polysaccharide degradation activities.</title>
        <authorList>
            <person name="Muhammad N."/>
            <person name="Lee Y.-J."/>
            <person name="Ko J."/>
            <person name="Kim S.-G."/>
        </authorList>
    </citation>
    <scope>NUCLEOTIDE SEQUENCE</scope>
    <source>
        <strain evidence="3">Wsw4-B4</strain>
    </source>
</reference>
<keyword evidence="4" id="KW-1185">Reference proteome</keyword>
<dbReference type="RefSeq" id="WP_263053035.1">
    <property type="nucleotide sequence ID" value="NZ_CP106735.1"/>
</dbReference>
<dbReference type="InterPro" id="IPR004682">
    <property type="entry name" value="TRAP_DctP"/>
</dbReference>
<evidence type="ECO:0000256" key="1">
    <source>
        <dbReference type="ARBA" id="ARBA00022729"/>
    </source>
</evidence>
<proteinExistence type="predicted"/>
<dbReference type="PIRSF" id="PIRSF006470">
    <property type="entry name" value="DctB"/>
    <property type="match status" value="1"/>
</dbReference>
<dbReference type="InterPro" id="IPR018389">
    <property type="entry name" value="DctP_fam"/>
</dbReference>
<dbReference type="NCBIfam" id="TIGR00787">
    <property type="entry name" value="dctP"/>
    <property type="match status" value="1"/>
</dbReference>
<organism evidence="3 4">
    <name type="scientific">Reichenbachiella carrageenanivorans</name>
    <dbReference type="NCBI Taxonomy" id="2979869"/>
    <lineage>
        <taxon>Bacteria</taxon>
        <taxon>Pseudomonadati</taxon>
        <taxon>Bacteroidota</taxon>
        <taxon>Cytophagia</taxon>
        <taxon>Cytophagales</taxon>
        <taxon>Reichenbachiellaceae</taxon>
        <taxon>Reichenbachiella</taxon>
    </lineage>
</organism>
<dbReference type="EMBL" id="CP106735">
    <property type="protein sequence ID" value="UXX81311.1"/>
    <property type="molecule type" value="Genomic_DNA"/>
</dbReference>
<dbReference type="Pfam" id="PF03480">
    <property type="entry name" value="DctP"/>
    <property type="match status" value="1"/>
</dbReference>
<sequence>MRPNQYKKKTLSGFAQWMGWFGVLLVLSMGCTSRNEKVLFLAHNLPETHPVHKGIQFFQSELSKLSSGTLEVHIFPNSQLGSEREALELLQIGTIAITKVSSAVMANFSPEYKVLGVPYLFRDKQHFFDVLEGEVGQQMLDGSSDYLLRGLCFYDAGSRSFYTKKPVRVPADLEGLKIRVMNHQLSIDMVNNFGGSATPMASGELYTALQQGVVDGAENNAPTFVSSNQFEVCKYFTLDEHTSIPDVMVISTKFWDTLSDQEKKWVTQAAKASAQAQKKYWEESVTACMEILEENQVEVIRPDKTLFYEKSIPLIEEFAKDKDMKIIIDKIKSY</sequence>